<dbReference type="SUPFAM" id="SSF49299">
    <property type="entry name" value="PKD domain"/>
    <property type="match status" value="1"/>
</dbReference>
<dbReference type="Pfam" id="PF13946">
    <property type="entry name" value="DUF4214"/>
    <property type="match status" value="1"/>
</dbReference>
<keyword evidence="2" id="KW-0964">Secreted</keyword>
<dbReference type="SUPFAM" id="SSF69318">
    <property type="entry name" value="Integrin alpha N-terminal domain"/>
    <property type="match status" value="2"/>
</dbReference>
<dbReference type="SUPFAM" id="SSF117074">
    <property type="entry name" value="Hypothetical protein PA1324"/>
    <property type="match status" value="2"/>
</dbReference>
<dbReference type="Pfam" id="PF17210">
    <property type="entry name" value="SdrD_B"/>
    <property type="match status" value="2"/>
</dbReference>
<dbReference type="InterPro" id="IPR013783">
    <property type="entry name" value="Ig-like_fold"/>
</dbReference>
<dbReference type="Gene3D" id="2.60.40.10">
    <property type="entry name" value="Immunoglobulins"/>
    <property type="match status" value="4"/>
</dbReference>
<dbReference type="InterPro" id="IPR000601">
    <property type="entry name" value="PKD_dom"/>
</dbReference>
<feature type="domain" description="PKD" evidence="5">
    <location>
        <begin position="2268"/>
        <end position="2327"/>
    </location>
</feature>
<evidence type="ECO:0000256" key="1">
    <source>
        <dbReference type="ARBA" id="ARBA00004613"/>
    </source>
</evidence>
<dbReference type="InterPro" id="IPR051417">
    <property type="entry name" value="SDr/BOS_complex"/>
</dbReference>
<keyword evidence="3" id="KW-0732">Signal</keyword>
<proteinExistence type="predicted"/>
<dbReference type="EMBL" id="CP042997">
    <property type="protein sequence ID" value="QEH38775.1"/>
    <property type="molecule type" value="Genomic_DNA"/>
</dbReference>
<feature type="compositionally biased region" description="Low complexity" evidence="4">
    <location>
        <begin position="12"/>
        <end position="26"/>
    </location>
</feature>
<comment type="subcellular location">
    <subcellularLocation>
        <location evidence="1">Secreted</location>
    </subcellularLocation>
</comment>
<protein>
    <submittedName>
        <fullName evidence="6">Serine-aspartate repeat-containing protein D</fullName>
    </submittedName>
</protein>
<dbReference type="Gene3D" id="2.60.120.200">
    <property type="match status" value="2"/>
</dbReference>
<keyword evidence="7" id="KW-1185">Reference proteome</keyword>
<evidence type="ECO:0000256" key="2">
    <source>
        <dbReference type="ARBA" id="ARBA00022525"/>
    </source>
</evidence>
<dbReference type="SUPFAM" id="SSF49899">
    <property type="entry name" value="Concanavalin A-like lectins/glucanases"/>
    <property type="match status" value="1"/>
</dbReference>
<dbReference type="GO" id="GO:0005576">
    <property type="term" value="C:extracellular region"/>
    <property type="evidence" value="ECO:0007669"/>
    <property type="project" value="UniProtKB-SubCell"/>
</dbReference>
<dbReference type="InterPro" id="IPR025282">
    <property type="entry name" value="DUF4214"/>
</dbReference>
<dbReference type="InterPro" id="IPR033764">
    <property type="entry name" value="Sdr_B"/>
</dbReference>
<dbReference type="CDD" id="cd11304">
    <property type="entry name" value="Cadherin_repeat"/>
    <property type="match status" value="1"/>
</dbReference>
<dbReference type="SUPFAM" id="SSF49478">
    <property type="entry name" value="Cna protein B-type domain"/>
    <property type="match status" value="1"/>
</dbReference>
<dbReference type="InterPro" id="IPR013320">
    <property type="entry name" value="ConA-like_dom_sf"/>
</dbReference>
<dbReference type="KEGG" id="agv:OJF2_73810"/>
<feature type="region of interest" description="Disordered" evidence="4">
    <location>
        <begin position="1"/>
        <end position="32"/>
    </location>
</feature>
<dbReference type="InterPro" id="IPR035986">
    <property type="entry name" value="PKD_dom_sf"/>
</dbReference>
<dbReference type="Pfam" id="PF18911">
    <property type="entry name" value="PKD_4"/>
    <property type="match status" value="1"/>
</dbReference>
<evidence type="ECO:0000259" key="5">
    <source>
        <dbReference type="PROSITE" id="PS50093"/>
    </source>
</evidence>
<accession>A0A5B9WFD4</accession>
<dbReference type="InterPro" id="IPR028994">
    <property type="entry name" value="Integrin_alpha_N"/>
</dbReference>
<dbReference type="PROSITE" id="PS50093">
    <property type="entry name" value="PKD"/>
    <property type="match status" value="1"/>
</dbReference>
<dbReference type="GO" id="GO:0005509">
    <property type="term" value="F:calcium ion binding"/>
    <property type="evidence" value="ECO:0007669"/>
    <property type="project" value="InterPro"/>
</dbReference>
<organism evidence="6 7">
    <name type="scientific">Aquisphaera giovannonii</name>
    <dbReference type="NCBI Taxonomy" id="406548"/>
    <lineage>
        <taxon>Bacteria</taxon>
        <taxon>Pseudomonadati</taxon>
        <taxon>Planctomycetota</taxon>
        <taxon>Planctomycetia</taxon>
        <taxon>Isosphaerales</taxon>
        <taxon>Isosphaeraceae</taxon>
        <taxon>Aquisphaera</taxon>
    </lineage>
</organism>
<dbReference type="InterPro" id="IPR015919">
    <property type="entry name" value="Cadherin-like_sf"/>
</dbReference>
<evidence type="ECO:0000256" key="3">
    <source>
        <dbReference type="ARBA" id="ARBA00022729"/>
    </source>
</evidence>
<gene>
    <name evidence="6" type="primary">sdrD_1</name>
    <name evidence="6" type="ORF">OJF2_73810</name>
</gene>
<dbReference type="PANTHER" id="PTHR23303">
    <property type="entry name" value="CARBOXYPEPTIDASE REGULATORY REGION-CONTAINING"/>
    <property type="match status" value="1"/>
</dbReference>
<dbReference type="SUPFAM" id="SSF49313">
    <property type="entry name" value="Cadherin-like"/>
    <property type="match status" value="1"/>
</dbReference>
<name>A0A5B9WFD4_9BACT</name>
<reference evidence="6 7" key="1">
    <citation type="submission" date="2019-08" db="EMBL/GenBank/DDBJ databases">
        <title>Deep-cultivation of Planctomycetes and their phenomic and genomic characterization uncovers novel biology.</title>
        <authorList>
            <person name="Wiegand S."/>
            <person name="Jogler M."/>
            <person name="Boedeker C."/>
            <person name="Pinto D."/>
            <person name="Vollmers J."/>
            <person name="Rivas-Marin E."/>
            <person name="Kohn T."/>
            <person name="Peeters S.H."/>
            <person name="Heuer A."/>
            <person name="Rast P."/>
            <person name="Oberbeckmann S."/>
            <person name="Bunk B."/>
            <person name="Jeske O."/>
            <person name="Meyerdierks A."/>
            <person name="Storesund J.E."/>
            <person name="Kallscheuer N."/>
            <person name="Luecker S."/>
            <person name="Lage O.M."/>
            <person name="Pohl T."/>
            <person name="Merkel B.J."/>
            <person name="Hornburger P."/>
            <person name="Mueller R.-W."/>
            <person name="Bruemmer F."/>
            <person name="Labrenz M."/>
            <person name="Spormann A.M."/>
            <person name="Op den Camp H."/>
            <person name="Overmann J."/>
            <person name="Amann R."/>
            <person name="Jetten M.S.M."/>
            <person name="Mascher T."/>
            <person name="Medema M.H."/>
            <person name="Devos D.P."/>
            <person name="Kaster A.-K."/>
            <person name="Ovreas L."/>
            <person name="Rohde M."/>
            <person name="Galperin M.Y."/>
            <person name="Jogler C."/>
        </authorList>
    </citation>
    <scope>NUCLEOTIDE SEQUENCE [LARGE SCALE GENOMIC DNA]</scope>
    <source>
        <strain evidence="6 7">OJF2</strain>
    </source>
</reference>
<dbReference type="Pfam" id="PF05345">
    <property type="entry name" value="He_PIG"/>
    <property type="match status" value="1"/>
</dbReference>
<sequence length="2435" mass="247283">MRRDACFRAGGVRRPPSASVPSSPSRAARRVRGRRPVLEGLEGRTLLASSILLDGLEFTGTFTQSGQGYTSAGAVLIGYAPTQGEAFNPLLSTDGLVTIPAADATSFTIAPAQGETTASLTLCSLSANPAFWATSSAATFDIGSLTSSAGQSLGAGAAQALTVSDVPFDATNLAFTIPTGADTSQAEVLLQGNLDFSCIGLVGLQVGVGTAGDGNDLVVTSGASASMTLTGVESSLQASFSAYGVDISGQITVAYSADTDTFSFGGSVTFSADGMVNVGASLGSNTNVVGGTLQAIGLDLPSSFDLFGLELKPQDLTFAYTLGANQFVMYGAVTASVSGTDPITATMGTAGDPGLAIDASNGTITTVNMSISGTFSLLGLQISCSSSSPPAFVYSAASGDYQITGSVTVPTLFNATLALGSGGNQGLTIDDDGDWSIGSLELSLGEVALGAFEIQQFVVDYTQTSSTVATVDVTMELAFPENWTVTGSIQLAINEATGFFAIQDISLAWQATSSATAIPIGDTGLFLTEMSAEVQNFNQPSNLMVSGTMEAVYGKQVTIFGQQASFFQVDGSFFADKDELSLSSKVLFGAVTSGGSTTGLLGDGNGTMTLDWDDDTYSLDTSSSMLDGAYTYNASFTFGGGGNILLSATADVNVPHGVPIIGGQKLGSLSFLFEYEPPSTTGGQAQGFIAAWTSIDLYVTHVNIGFEYNYVNDKFIVLGSGAINALENTVSSASETYTYSQSFTVPDGATQGTLEIDWTGNSVLAALTPTSLTVQGTGISDVSVTSSTTGTITLLPNTGYTTSTQALVGIVGSTSNPYAALAVQPGGTYTLLATFSSKVAPTDTSAAITGITEDPSTGDALVTFASGTVPGGIQVGDTVALAGTSSSGYNTSSSGVVATVQEITGSGVILNIPYNGAATGGTLSGWTLPQFSATWYIPPPSISVSPVASAVQTGSVPVTMPVQVASTLASNATVNLYIAPYDAALGTAQAFNGTLVAQGVPLSGATDNGNAMTGYTATSTVDLSGLLPTQYYFYAVVNDGTNAPVTSSLTGTDQVMEYEPVVSGTVANQDGTALSGWTVFVDLNGNGILEANDPSTTTNANGFYGFSSNQVPYGTPVDIVLVNLDPSAFSFGTPSNGVGQITYTGNLSTANFSMIQSSSIEGIAFDDANLSGDPSGQAPLSGWTVFLDTNGNGQFDAGEPWTLTSASGSYAFYGLTSGTTYTVDLVPNTGAAAIYSFQASAVSGNSVYDIAGDADALQQAGTLNGGATVVTSSSLGAATPNASDGNDQVLGLNGTSGYVSVAGNPNLQPGTGGFTVGAWVNNEQALPFGTNSTIAGTITSGAASGGWSLGLGGASQVTSQNENYGGSSAQLYTADFDHDNLTDILSVSAATGTVTVVLNTTTAGATSPTFTYTPYTYTVDNDGESLAAATGDFNADGLFDFAIADEANDQVLVFLNVTAAGSTTPAFQVITLADPNGPCAIMAETLNGADHSPDIVVANLDGTLTVFMNQTPLSGGTPAFTSQSVALGYSGPGVPNQIAEGEFNGDDSPDLVVGILNGPLVVLINTTTAGAATASFGTPTDIDLGLTSGVSSSEVAVGAFNWLSDGIAYIQSTATGNPTDTLYVLLSTTATGSSTFTYTTQAFTVGSNPSALVVTSLNGDFMPDIAVTSGGDSTVTILMNTTGNGATSATFTSATYDTIPDPTMIVAGNFYGSGLPDLAVGGGGALISILQNETNGTTNPTFGVSDFNMEWDDPGSPYGMVAGAFLGNGLDNFAASWTGGPGVNIAYYLTQTYLTAEVMENPSSGSGSFSTNSSNSYVMNDDTWYYVAFTYTPDVDSSGNDELDLYVNGVLVSQAIGLGTLPGSANISGAAAFTMMIGAEPGTQASQFLGGYLDDVSIWQSALTQAQIQALYGGGIPGTVVQTTPTNPGTYAVTISGTNDVVSGANFGEVQSATIIGAVTGTPLDSTTSGPLSGWTVELLNSDNQVVATTQTGSTGLYYFYGVMPGTYTIQEVTPNGWTQSGASPTLTAALDTVYTGENFTNTQTAQVSGDVYVDANNDGIQDDGEVGAAGATVYLDENHNGRLDGGEPTAVTQADGTYSFTGLAPGRYVVRVLSSPVGVPTQPSSSFYLADVTAHGSVKGLDFGLSPLVIAPIADVTVAEGSPVSFAVGLAHAVSGQPTVFYLAPGAPAGATIDPSTGLFSWTPTRPGTYTIVVNAVAAGTPLLTDSQAFTITVTDVAPVVRLGSQIQITLGDPFVRLGSFADPGTDPWTATVDYGDGLGPQPLLLGLDKTFELDHVYRAPGTYTVTVVIDDGEGGVGTASAEVVVLPRPTVVPPNPSPLSSGFGARRDAFVISLFDHILEHDPDPAGLSYWSGRLRAGASRLAVARAIWNSPEHHATHGGKPASRAGFAHAFRLARNAAAMVKTHAGAHARGR</sequence>
<dbReference type="GO" id="GO:0016020">
    <property type="term" value="C:membrane"/>
    <property type="evidence" value="ECO:0007669"/>
    <property type="project" value="InterPro"/>
</dbReference>
<evidence type="ECO:0000313" key="6">
    <source>
        <dbReference type="EMBL" id="QEH38775.1"/>
    </source>
</evidence>
<dbReference type="Proteomes" id="UP000324233">
    <property type="component" value="Chromosome"/>
</dbReference>
<evidence type="ECO:0000256" key="4">
    <source>
        <dbReference type="SAM" id="MobiDB-lite"/>
    </source>
</evidence>
<evidence type="ECO:0000313" key="7">
    <source>
        <dbReference type="Proteomes" id="UP000324233"/>
    </source>
</evidence>